<dbReference type="EMBL" id="CADCVO010000528">
    <property type="protein sequence ID" value="CAA9520096.1"/>
    <property type="molecule type" value="Genomic_DNA"/>
</dbReference>
<protein>
    <recommendedName>
        <fullName evidence="1">ABM domain-containing protein</fullName>
    </recommendedName>
</protein>
<organism evidence="2">
    <name type="scientific">uncultured Solirubrobacteraceae bacterium</name>
    <dbReference type="NCBI Taxonomy" id="1162706"/>
    <lineage>
        <taxon>Bacteria</taxon>
        <taxon>Bacillati</taxon>
        <taxon>Actinomycetota</taxon>
        <taxon>Thermoleophilia</taxon>
        <taxon>Solirubrobacterales</taxon>
        <taxon>Solirubrobacteraceae</taxon>
        <taxon>environmental samples</taxon>
    </lineage>
</organism>
<dbReference type="InterPro" id="IPR011008">
    <property type="entry name" value="Dimeric_a/b-barrel"/>
</dbReference>
<dbReference type="Gene3D" id="3.30.70.100">
    <property type="match status" value="1"/>
</dbReference>
<dbReference type="Pfam" id="PF03992">
    <property type="entry name" value="ABM"/>
    <property type="match status" value="1"/>
</dbReference>
<dbReference type="SUPFAM" id="SSF54909">
    <property type="entry name" value="Dimeric alpha+beta barrel"/>
    <property type="match status" value="1"/>
</dbReference>
<sequence>MLQTIAIHDVRPEHLDAFRAFMGKVETAVAGADGLLEIGSWHEVRTGRLVAVARWESQAAFEAAAPAIMGLSSERDPAWTGAEDELLVLAGA</sequence>
<evidence type="ECO:0000259" key="1">
    <source>
        <dbReference type="Pfam" id="PF03992"/>
    </source>
</evidence>
<dbReference type="AlphaFoldDB" id="A0A6J4TD51"/>
<accession>A0A6J4TD51</accession>
<dbReference type="InterPro" id="IPR007138">
    <property type="entry name" value="ABM_dom"/>
</dbReference>
<gene>
    <name evidence="2" type="ORF">AVDCRST_MAG13-3319</name>
</gene>
<evidence type="ECO:0000313" key="2">
    <source>
        <dbReference type="EMBL" id="CAA9520096.1"/>
    </source>
</evidence>
<feature type="domain" description="ABM" evidence="1">
    <location>
        <begin position="9"/>
        <end position="63"/>
    </location>
</feature>
<reference evidence="2" key="1">
    <citation type="submission" date="2020-02" db="EMBL/GenBank/DDBJ databases">
        <authorList>
            <person name="Meier V. D."/>
        </authorList>
    </citation>
    <scope>NUCLEOTIDE SEQUENCE</scope>
    <source>
        <strain evidence="2">AVDCRST_MAG13</strain>
    </source>
</reference>
<name>A0A6J4TD51_9ACTN</name>
<proteinExistence type="predicted"/>